<evidence type="ECO:0000313" key="2">
    <source>
        <dbReference type="Proteomes" id="UP000499080"/>
    </source>
</evidence>
<protein>
    <submittedName>
        <fullName evidence="1">Uncharacterized protein</fullName>
    </submittedName>
</protein>
<reference evidence="1 2" key="1">
    <citation type="journal article" date="2019" name="Sci. Rep.">
        <title>Orb-weaving spider Araneus ventricosus genome elucidates the spidroin gene catalogue.</title>
        <authorList>
            <person name="Kono N."/>
            <person name="Nakamura H."/>
            <person name="Ohtoshi R."/>
            <person name="Moran D.A.P."/>
            <person name="Shinohara A."/>
            <person name="Yoshida Y."/>
            <person name="Fujiwara M."/>
            <person name="Mori M."/>
            <person name="Tomita M."/>
            <person name="Arakawa K."/>
        </authorList>
    </citation>
    <scope>NUCLEOTIDE SEQUENCE [LARGE SCALE GENOMIC DNA]</scope>
</reference>
<name>A0A4Y2WGG9_ARAVE</name>
<accession>A0A4Y2WGG9</accession>
<gene>
    <name evidence="1" type="ORF">AVEN_148963_1</name>
</gene>
<sequence>MFFLPARTFFPREESRALFTQTASQPHVVVIKRTFAKVTSANGGRRQYTGINNCQRVHMVGYQEISGVLSCHTCIALVVMEPRNLPTGGIDHWGVRRLVVGRMTVRLSSGKKGRRSSTP</sequence>
<evidence type="ECO:0000313" key="1">
    <source>
        <dbReference type="EMBL" id="GBO36703.1"/>
    </source>
</evidence>
<dbReference type="AlphaFoldDB" id="A0A4Y2WGG9"/>
<organism evidence="1 2">
    <name type="scientific">Araneus ventricosus</name>
    <name type="common">Orbweaver spider</name>
    <name type="synonym">Epeira ventricosa</name>
    <dbReference type="NCBI Taxonomy" id="182803"/>
    <lineage>
        <taxon>Eukaryota</taxon>
        <taxon>Metazoa</taxon>
        <taxon>Ecdysozoa</taxon>
        <taxon>Arthropoda</taxon>
        <taxon>Chelicerata</taxon>
        <taxon>Arachnida</taxon>
        <taxon>Araneae</taxon>
        <taxon>Araneomorphae</taxon>
        <taxon>Entelegynae</taxon>
        <taxon>Araneoidea</taxon>
        <taxon>Araneidae</taxon>
        <taxon>Araneus</taxon>
    </lineage>
</organism>
<comment type="caution">
    <text evidence="1">The sequence shown here is derived from an EMBL/GenBank/DDBJ whole genome shotgun (WGS) entry which is preliminary data.</text>
</comment>
<dbReference type="EMBL" id="BGPR01060952">
    <property type="protein sequence ID" value="GBO36703.1"/>
    <property type="molecule type" value="Genomic_DNA"/>
</dbReference>
<dbReference type="Proteomes" id="UP000499080">
    <property type="component" value="Unassembled WGS sequence"/>
</dbReference>
<keyword evidence="2" id="KW-1185">Reference proteome</keyword>
<proteinExistence type="predicted"/>